<dbReference type="Proteomes" id="UP000727456">
    <property type="component" value="Unassembled WGS sequence"/>
</dbReference>
<dbReference type="EMBL" id="JAAOZC010000002">
    <property type="protein sequence ID" value="NIJ07204.1"/>
    <property type="molecule type" value="Genomic_DNA"/>
</dbReference>
<gene>
    <name evidence="1" type="ORF">FHS31_000800</name>
</gene>
<keyword evidence="2" id="KW-1185">Reference proteome</keyword>
<evidence type="ECO:0000313" key="2">
    <source>
        <dbReference type="Proteomes" id="UP000727456"/>
    </source>
</evidence>
<protein>
    <submittedName>
        <fullName evidence="1">HTH transcriptional regulator</fullName>
    </submittedName>
</protein>
<reference evidence="1 2" key="1">
    <citation type="submission" date="2020-03" db="EMBL/GenBank/DDBJ databases">
        <title>Genomic Encyclopedia of Type Strains, Phase III (KMG-III): the genomes of soil and plant-associated and newly described type strains.</title>
        <authorList>
            <person name="Whitman W."/>
        </authorList>
    </citation>
    <scope>NUCLEOTIDE SEQUENCE [LARGE SCALE GENOMIC DNA]</scope>
    <source>
        <strain evidence="1 2">CECT 8804</strain>
    </source>
</reference>
<organism evidence="1 2">
    <name type="scientific">Sphingomonas vulcanisoli</name>
    <dbReference type="NCBI Taxonomy" id="1658060"/>
    <lineage>
        <taxon>Bacteria</taxon>
        <taxon>Pseudomonadati</taxon>
        <taxon>Pseudomonadota</taxon>
        <taxon>Alphaproteobacteria</taxon>
        <taxon>Sphingomonadales</taxon>
        <taxon>Sphingomonadaceae</taxon>
        <taxon>Sphingomonas</taxon>
    </lineage>
</organism>
<name>A0ABX0TSU1_9SPHN</name>
<comment type="caution">
    <text evidence="1">The sequence shown here is derived from an EMBL/GenBank/DDBJ whole genome shotgun (WGS) entry which is preliminary data.</text>
</comment>
<evidence type="ECO:0000313" key="1">
    <source>
        <dbReference type="EMBL" id="NIJ07204.1"/>
    </source>
</evidence>
<dbReference type="SUPFAM" id="SSF46785">
    <property type="entry name" value="Winged helix' DNA-binding domain"/>
    <property type="match status" value="1"/>
</dbReference>
<sequence length="64" mass="6629">MAISSILLALRDGPRTNAQLQQAVNDHGGAVARDCAKLIASGRVVRVGCGGRGKRATYALAVRP</sequence>
<proteinExistence type="predicted"/>
<accession>A0ABX0TSU1</accession>
<dbReference type="InterPro" id="IPR036390">
    <property type="entry name" value="WH_DNA-bd_sf"/>
</dbReference>